<keyword evidence="11" id="KW-1185">Reference proteome</keyword>
<dbReference type="InterPro" id="IPR050360">
    <property type="entry name" value="MFS_Sugar_Transporters"/>
</dbReference>
<keyword evidence="4 8" id="KW-0812">Transmembrane</keyword>
<dbReference type="Pfam" id="PF00083">
    <property type="entry name" value="Sugar_tr"/>
    <property type="match status" value="1"/>
</dbReference>
<accession>A0A9W4IL26</accession>
<comment type="caution">
    <text evidence="10">The sequence shown here is derived from an EMBL/GenBank/DDBJ whole genome shotgun (WGS) entry which is preliminary data.</text>
</comment>
<feature type="transmembrane region" description="Helical" evidence="8">
    <location>
        <begin position="347"/>
        <end position="368"/>
    </location>
</feature>
<dbReference type="EMBL" id="CAJVPG010000088">
    <property type="protein sequence ID" value="CAG8319082.1"/>
    <property type="molecule type" value="Genomic_DNA"/>
</dbReference>
<proteinExistence type="inferred from homology"/>
<evidence type="ECO:0000313" key="11">
    <source>
        <dbReference type="Proteomes" id="UP001152649"/>
    </source>
</evidence>
<dbReference type="InterPro" id="IPR036259">
    <property type="entry name" value="MFS_trans_sf"/>
</dbReference>
<feature type="transmembrane region" description="Helical" evidence="8">
    <location>
        <begin position="155"/>
        <end position="174"/>
    </location>
</feature>
<keyword evidence="3 7" id="KW-0813">Transport</keyword>
<dbReference type="AlphaFoldDB" id="A0A9W4IL26"/>
<feature type="domain" description="Major facilitator superfamily (MFS) profile" evidence="9">
    <location>
        <begin position="81"/>
        <end position="536"/>
    </location>
</feature>
<feature type="transmembrane region" description="Helical" evidence="8">
    <location>
        <begin position="214"/>
        <end position="233"/>
    </location>
</feature>
<feature type="transmembrane region" description="Helical" evidence="8">
    <location>
        <begin position="124"/>
        <end position="148"/>
    </location>
</feature>
<evidence type="ECO:0000256" key="6">
    <source>
        <dbReference type="ARBA" id="ARBA00023136"/>
    </source>
</evidence>
<evidence type="ECO:0000313" key="10">
    <source>
        <dbReference type="EMBL" id="CAG8319082.1"/>
    </source>
</evidence>
<evidence type="ECO:0000256" key="3">
    <source>
        <dbReference type="ARBA" id="ARBA00022448"/>
    </source>
</evidence>
<dbReference type="FunFam" id="1.20.1250.20:FF:000026">
    <property type="entry name" value="MFS quinate transporter QutD"/>
    <property type="match status" value="1"/>
</dbReference>
<dbReference type="PRINTS" id="PR00171">
    <property type="entry name" value="SUGRTRNSPORT"/>
</dbReference>
<comment type="subcellular location">
    <subcellularLocation>
        <location evidence="1">Membrane</location>
        <topology evidence="1">Multi-pass membrane protein</topology>
    </subcellularLocation>
</comment>
<reference evidence="10" key="1">
    <citation type="submission" date="2021-07" db="EMBL/GenBank/DDBJ databases">
        <authorList>
            <person name="Branca A.L. A."/>
        </authorList>
    </citation>
    <scope>NUCLEOTIDE SEQUENCE</scope>
</reference>
<dbReference type="InterPro" id="IPR020846">
    <property type="entry name" value="MFS_dom"/>
</dbReference>
<feature type="transmembrane region" description="Helical" evidence="8">
    <location>
        <begin position="508"/>
        <end position="532"/>
    </location>
</feature>
<protein>
    <recommendedName>
        <fullName evidence="9">Major facilitator superfamily (MFS) profile domain-containing protein</fullName>
    </recommendedName>
</protein>
<evidence type="ECO:0000256" key="1">
    <source>
        <dbReference type="ARBA" id="ARBA00004141"/>
    </source>
</evidence>
<feature type="transmembrane region" description="Helical" evidence="8">
    <location>
        <begin position="253"/>
        <end position="274"/>
    </location>
</feature>
<feature type="transmembrane region" description="Helical" evidence="8">
    <location>
        <begin position="483"/>
        <end position="502"/>
    </location>
</feature>
<dbReference type="PROSITE" id="PS00216">
    <property type="entry name" value="SUGAR_TRANSPORT_1"/>
    <property type="match status" value="1"/>
</dbReference>
<evidence type="ECO:0000259" key="9">
    <source>
        <dbReference type="PROSITE" id="PS50850"/>
    </source>
</evidence>
<feature type="transmembrane region" description="Helical" evidence="8">
    <location>
        <begin position="383"/>
        <end position="405"/>
    </location>
</feature>
<keyword evidence="6 8" id="KW-0472">Membrane</keyword>
<dbReference type="PANTHER" id="PTHR48022:SF14">
    <property type="entry name" value="MAJOR FACILITATOR SUPERFAMILY (MFS) PROFILE DOMAIN-CONTAINING PROTEIN-RELATED"/>
    <property type="match status" value="1"/>
</dbReference>
<keyword evidence="5 8" id="KW-1133">Transmembrane helix</keyword>
<evidence type="ECO:0000256" key="5">
    <source>
        <dbReference type="ARBA" id="ARBA00022989"/>
    </source>
</evidence>
<gene>
    <name evidence="10" type="ORF">PSALAMII_LOCUS2305</name>
</gene>
<evidence type="ECO:0000256" key="8">
    <source>
        <dbReference type="SAM" id="Phobius"/>
    </source>
</evidence>
<dbReference type="SUPFAM" id="SSF103473">
    <property type="entry name" value="MFS general substrate transporter"/>
    <property type="match status" value="1"/>
</dbReference>
<feature type="transmembrane region" description="Helical" evidence="8">
    <location>
        <begin position="180"/>
        <end position="202"/>
    </location>
</feature>
<dbReference type="PROSITE" id="PS50850">
    <property type="entry name" value="MFS"/>
    <property type="match status" value="1"/>
</dbReference>
<feature type="transmembrane region" description="Helical" evidence="8">
    <location>
        <begin position="443"/>
        <end position="471"/>
    </location>
</feature>
<dbReference type="InterPro" id="IPR005828">
    <property type="entry name" value="MFS_sugar_transport-like"/>
</dbReference>
<dbReference type="InterPro" id="IPR003663">
    <property type="entry name" value="Sugar/inositol_transpt"/>
</dbReference>
<feature type="transmembrane region" description="Helical" evidence="8">
    <location>
        <begin position="77"/>
        <end position="104"/>
    </location>
</feature>
<evidence type="ECO:0000256" key="2">
    <source>
        <dbReference type="ARBA" id="ARBA00010992"/>
    </source>
</evidence>
<evidence type="ECO:0000256" key="4">
    <source>
        <dbReference type="ARBA" id="ARBA00022692"/>
    </source>
</evidence>
<dbReference type="GO" id="GO:0005351">
    <property type="term" value="F:carbohydrate:proton symporter activity"/>
    <property type="evidence" value="ECO:0007669"/>
    <property type="project" value="TreeGrafter"/>
</dbReference>
<organism evidence="10 11">
    <name type="scientific">Penicillium salamii</name>
    <dbReference type="NCBI Taxonomy" id="1612424"/>
    <lineage>
        <taxon>Eukaryota</taxon>
        <taxon>Fungi</taxon>
        <taxon>Dikarya</taxon>
        <taxon>Ascomycota</taxon>
        <taxon>Pezizomycotina</taxon>
        <taxon>Eurotiomycetes</taxon>
        <taxon>Eurotiomycetidae</taxon>
        <taxon>Eurotiales</taxon>
        <taxon>Aspergillaceae</taxon>
        <taxon>Penicillium</taxon>
    </lineage>
</organism>
<evidence type="ECO:0000256" key="7">
    <source>
        <dbReference type="RuleBase" id="RU003346"/>
    </source>
</evidence>
<comment type="similarity">
    <text evidence="2 7">Belongs to the major facilitator superfamily. Sugar transporter (TC 2.A.1.1) family.</text>
</comment>
<dbReference type="Gene3D" id="1.20.1250.20">
    <property type="entry name" value="MFS general substrate transporter like domains"/>
    <property type="match status" value="1"/>
</dbReference>
<dbReference type="PROSITE" id="PS00217">
    <property type="entry name" value="SUGAR_TRANSPORT_2"/>
    <property type="match status" value="1"/>
</dbReference>
<sequence>MEVKTNVRFSRYKFHLFSQLRLYSISKMADVQDLPVQTAKKASYIHDEDAFDGQPGLVTEEIAYERNGLRGIVNSPYVCGAALLASFGGLSFGYDQGVISLILVMPQFIDQFPQVDSNAPRYGFHTGFLTGMLELGAFVGCLFFPYVADRISRKWGISIATGFFCVGAIIQTAANEYDTLVAGRFIGGIGVGTLAMGAPLYISEIAPPNLRGSLMVLEAISIVIGAVVAYWITYGTRAVSGDWAFRLPFLLQMIPALVVGLGIHLFPFSPRWLALRDRKTESLMSLAQLRRLPPTDETVQSEWRGILTEVRFQREIMHNQYPNTGPAMLELKGWMDLFRPRYLRRTAVAIAIPFFQQFSGINAFVYYAPTFLSSLGQSYNTSLILSGLVNVVQLVASFPTLLYLDKIGRRKLAIFGGVSMAIPHLIMAGIYERFSNSWTSHKGVGWFGVALIYIYVACYAASYGPLAWVLPAEVFPSSRRAKGVGLATATIWLANFIIGVMVPQMLVSLGWGTFLFFGLFCVAAAIFSFFFVPETANKSLEQVAGVFGDSLNHAEDEIQARIEQEIWAETRDGASSQAGP</sequence>
<dbReference type="OrthoDB" id="407325at2759"/>
<dbReference type="NCBIfam" id="TIGR00879">
    <property type="entry name" value="SP"/>
    <property type="match status" value="1"/>
</dbReference>
<dbReference type="InterPro" id="IPR005829">
    <property type="entry name" value="Sugar_transporter_CS"/>
</dbReference>
<feature type="transmembrane region" description="Helical" evidence="8">
    <location>
        <begin position="412"/>
        <end position="431"/>
    </location>
</feature>
<name>A0A9W4IL26_9EURO</name>
<dbReference type="PANTHER" id="PTHR48022">
    <property type="entry name" value="PLASTIDIC GLUCOSE TRANSPORTER 4"/>
    <property type="match status" value="1"/>
</dbReference>
<dbReference type="GO" id="GO:0016020">
    <property type="term" value="C:membrane"/>
    <property type="evidence" value="ECO:0007669"/>
    <property type="project" value="UniProtKB-SubCell"/>
</dbReference>
<dbReference type="Proteomes" id="UP001152649">
    <property type="component" value="Unassembled WGS sequence"/>
</dbReference>